<reference evidence="1 2" key="1">
    <citation type="submission" date="2019-06" db="EMBL/GenBank/DDBJ databases">
        <title>Erythrobacter insulae sp. nov., isolated from a tidal flat.</title>
        <authorList>
            <person name="Yoon J.-H."/>
        </authorList>
    </citation>
    <scope>NUCLEOTIDE SEQUENCE [LARGE SCALE GENOMIC DNA]</scope>
    <source>
        <strain evidence="1 2">JBTF-M21</strain>
    </source>
</reference>
<gene>
    <name evidence="1" type="ORF">FGU71_08485</name>
</gene>
<name>A0A547PCL7_9SPHN</name>
<dbReference type="Proteomes" id="UP000316343">
    <property type="component" value="Unassembled WGS sequence"/>
</dbReference>
<organism evidence="1 2">
    <name type="scientific">Erythrobacter insulae</name>
    <dbReference type="NCBI Taxonomy" id="2584124"/>
    <lineage>
        <taxon>Bacteria</taxon>
        <taxon>Pseudomonadati</taxon>
        <taxon>Pseudomonadota</taxon>
        <taxon>Alphaproteobacteria</taxon>
        <taxon>Sphingomonadales</taxon>
        <taxon>Erythrobacteraceae</taxon>
        <taxon>Erythrobacter/Porphyrobacter group</taxon>
        <taxon>Erythrobacter</taxon>
    </lineage>
</organism>
<proteinExistence type="predicted"/>
<dbReference type="RefSeq" id="WP_142788161.1">
    <property type="nucleotide sequence ID" value="NZ_VHJK01000001.1"/>
</dbReference>
<evidence type="ECO:0000313" key="2">
    <source>
        <dbReference type="Proteomes" id="UP000316343"/>
    </source>
</evidence>
<evidence type="ECO:0000313" key="1">
    <source>
        <dbReference type="EMBL" id="TRD11888.1"/>
    </source>
</evidence>
<sequence length="71" mass="8296">MSFSVFPLLERVRSQRDERPQLGRFLPVRFQVISRDTSRTAFGSLTGLQRTFQSGMESGHSPDRMLEVRYF</sequence>
<accession>A0A547PCL7</accession>
<dbReference type="AlphaFoldDB" id="A0A547PCL7"/>
<comment type="caution">
    <text evidence="1">The sequence shown here is derived from an EMBL/GenBank/DDBJ whole genome shotgun (WGS) entry which is preliminary data.</text>
</comment>
<keyword evidence="2" id="KW-1185">Reference proteome</keyword>
<protein>
    <submittedName>
        <fullName evidence="1">Uncharacterized protein</fullName>
    </submittedName>
</protein>
<dbReference type="EMBL" id="VHJK01000001">
    <property type="protein sequence ID" value="TRD11888.1"/>
    <property type="molecule type" value="Genomic_DNA"/>
</dbReference>